<dbReference type="GO" id="GO:0032259">
    <property type="term" value="P:methylation"/>
    <property type="evidence" value="ECO:0007669"/>
    <property type="project" value="UniProtKB-KW"/>
</dbReference>
<dbReference type="Gene3D" id="3.40.50.150">
    <property type="entry name" value="Vaccinia Virus protein VP39"/>
    <property type="match status" value="1"/>
</dbReference>
<dbReference type="SUPFAM" id="SSF53335">
    <property type="entry name" value="S-adenosyl-L-methionine-dependent methyltransferases"/>
    <property type="match status" value="1"/>
</dbReference>
<accession>A0A0C1LZ02</accession>
<feature type="domain" description="Methyltransferase" evidence="2">
    <location>
        <begin position="36"/>
        <end position="132"/>
    </location>
</feature>
<dbReference type="PATRIC" id="fig|1614.7.peg.508"/>
<dbReference type="GeneID" id="74913207"/>
<dbReference type="Gene3D" id="2.20.25.110">
    <property type="entry name" value="S-adenosyl-L-methionine-dependent methyltransferases"/>
    <property type="match status" value="1"/>
</dbReference>
<organism evidence="3 4">
    <name type="scientific">Fructilactobacillus fructivorans</name>
    <dbReference type="NCBI Taxonomy" id="1614"/>
    <lineage>
        <taxon>Bacteria</taxon>
        <taxon>Bacillati</taxon>
        <taxon>Bacillota</taxon>
        <taxon>Bacilli</taxon>
        <taxon>Lactobacillales</taxon>
        <taxon>Lactobacillaceae</taxon>
        <taxon>Fructilactobacillus</taxon>
    </lineage>
</organism>
<reference evidence="3 4" key="1">
    <citation type="submission" date="2014-06" db="EMBL/GenBank/DDBJ databases">
        <title>Functional and comparative genomic analyses of the Drosophila gut microbiota identify candidate symbiosis factors.</title>
        <authorList>
            <person name="Newell P.D."/>
            <person name="Chaston J.M."/>
            <person name="Douglas A.E."/>
        </authorList>
    </citation>
    <scope>NUCLEOTIDE SEQUENCE [LARGE SCALE GENOMIC DNA]</scope>
    <source>
        <strain evidence="3 4">DmCS_002</strain>
    </source>
</reference>
<dbReference type="InterPro" id="IPR041698">
    <property type="entry name" value="Methyltransf_25"/>
</dbReference>
<dbReference type="InterPro" id="IPR029063">
    <property type="entry name" value="SAM-dependent_MTases_sf"/>
</dbReference>
<dbReference type="EC" id="2.1.1.-" evidence="3"/>
<dbReference type="GO" id="GO:0008168">
    <property type="term" value="F:methyltransferase activity"/>
    <property type="evidence" value="ECO:0007669"/>
    <property type="project" value="UniProtKB-KW"/>
</dbReference>
<dbReference type="RefSeq" id="WP_039143920.1">
    <property type="nucleotide sequence ID" value="NZ_JOJZ01000010.1"/>
</dbReference>
<gene>
    <name evidence="3" type="ORF">LfDm3_0520</name>
</gene>
<name>A0A0C1LZ02_9LACO</name>
<dbReference type="PANTHER" id="PTHR43861">
    <property type="entry name" value="TRANS-ACONITATE 2-METHYLTRANSFERASE-RELATED"/>
    <property type="match status" value="1"/>
</dbReference>
<dbReference type="Proteomes" id="UP000031397">
    <property type="component" value="Unassembled WGS sequence"/>
</dbReference>
<dbReference type="CDD" id="cd02440">
    <property type="entry name" value="AdoMet_MTases"/>
    <property type="match status" value="1"/>
</dbReference>
<evidence type="ECO:0000256" key="1">
    <source>
        <dbReference type="ARBA" id="ARBA00022679"/>
    </source>
</evidence>
<keyword evidence="4" id="KW-1185">Reference proteome</keyword>
<proteinExistence type="predicted"/>
<evidence type="ECO:0000259" key="2">
    <source>
        <dbReference type="Pfam" id="PF13649"/>
    </source>
</evidence>
<dbReference type="OrthoDB" id="9811589at2"/>
<protein>
    <submittedName>
        <fullName evidence="3">Methyltransferase</fullName>
        <ecNumber evidence="3">2.1.1.-</ecNumber>
    </submittedName>
</protein>
<dbReference type="Pfam" id="PF13649">
    <property type="entry name" value="Methyltransf_25"/>
    <property type="match status" value="1"/>
</dbReference>
<keyword evidence="1 3" id="KW-0808">Transferase</keyword>
<keyword evidence="3" id="KW-0489">Methyltransferase</keyword>
<comment type="caution">
    <text evidence="3">The sequence shown here is derived from an EMBL/GenBank/DDBJ whole genome shotgun (WGS) entry which is preliminary data.</text>
</comment>
<evidence type="ECO:0000313" key="3">
    <source>
        <dbReference type="EMBL" id="KID42115.1"/>
    </source>
</evidence>
<dbReference type="EMBL" id="JOJZ01000010">
    <property type="protein sequence ID" value="KID42115.1"/>
    <property type="molecule type" value="Genomic_DNA"/>
</dbReference>
<dbReference type="AlphaFoldDB" id="A0A0C1LZ02"/>
<sequence length="245" mass="28053">MIYGEFASFYDELFDNELYKKWCNFVVSNVPKSARILDLACGTGRLLVQLKNAGYQVAGADLSDDMLAIANDHLNENGIFDVELINANMLDLDGLPKYGAITCFDDSICYLANIDQVMQMFAQVRNHLSSNGKFLFDVITPYQTDIVYPGYMFNTNDGDHAFMWNTFIGKVPHSVEHDLSFFDYNHELDAFDEYNETHKERTYSLVEYQDALKSAGFNNVRVSSDFGNDEVHDDTTRWFFVCSEE</sequence>
<evidence type="ECO:0000313" key="4">
    <source>
        <dbReference type="Proteomes" id="UP000031397"/>
    </source>
</evidence>